<name>A0ABD1BNB6_CARAN</name>
<evidence type="ECO:0000313" key="4">
    <source>
        <dbReference type="EMBL" id="KAL1218698.1"/>
    </source>
</evidence>
<dbReference type="Proteomes" id="UP001558713">
    <property type="component" value="Unassembled WGS sequence"/>
</dbReference>
<organism evidence="4 5">
    <name type="scientific">Cardamine amara subsp. amara</name>
    <dbReference type="NCBI Taxonomy" id="228776"/>
    <lineage>
        <taxon>Eukaryota</taxon>
        <taxon>Viridiplantae</taxon>
        <taxon>Streptophyta</taxon>
        <taxon>Embryophyta</taxon>
        <taxon>Tracheophyta</taxon>
        <taxon>Spermatophyta</taxon>
        <taxon>Magnoliopsida</taxon>
        <taxon>eudicotyledons</taxon>
        <taxon>Gunneridae</taxon>
        <taxon>Pentapetalae</taxon>
        <taxon>rosids</taxon>
        <taxon>malvids</taxon>
        <taxon>Brassicales</taxon>
        <taxon>Brassicaceae</taxon>
        <taxon>Cardamineae</taxon>
        <taxon>Cardamine</taxon>
    </lineage>
</organism>
<comment type="similarity">
    <text evidence="1">Belongs to the PPR family. P subfamily.</text>
</comment>
<gene>
    <name evidence="4" type="ORF">V5N11_028840</name>
</gene>
<evidence type="ECO:0000256" key="3">
    <source>
        <dbReference type="PROSITE-ProRule" id="PRU00708"/>
    </source>
</evidence>
<dbReference type="PANTHER" id="PTHR45717:SF22">
    <property type="entry name" value="PENTATRICOPEPTIDE REPEAT (PPR) SUPERFAMILY PROTEIN"/>
    <property type="match status" value="1"/>
</dbReference>
<dbReference type="Gene3D" id="1.25.40.10">
    <property type="entry name" value="Tetratricopeptide repeat domain"/>
    <property type="match status" value="1"/>
</dbReference>
<dbReference type="Pfam" id="PF01535">
    <property type="entry name" value="PPR"/>
    <property type="match status" value="1"/>
</dbReference>
<feature type="repeat" description="PPR" evidence="3">
    <location>
        <begin position="137"/>
        <end position="172"/>
    </location>
</feature>
<evidence type="ECO:0000256" key="2">
    <source>
        <dbReference type="ARBA" id="ARBA00022737"/>
    </source>
</evidence>
<accession>A0ABD1BNB6</accession>
<keyword evidence="5" id="KW-1185">Reference proteome</keyword>
<dbReference type="AlphaFoldDB" id="A0ABD1BNB6"/>
<dbReference type="NCBIfam" id="TIGR00756">
    <property type="entry name" value="PPR"/>
    <property type="match status" value="1"/>
</dbReference>
<dbReference type="InterPro" id="IPR011990">
    <property type="entry name" value="TPR-like_helical_dom_sf"/>
</dbReference>
<dbReference type="GO" id="GO:0003729">
    <property type="term" value="F:mRNA binding"/>
    <property type="evidence" value="ECO:0007669"/>
    <property type="project" value="UniProtKB-ARBA"/>
</dbReference>
<proteinExistence type="inferred from homology"/>
<evidence type="ECO:0000313" key="5">
    <source>
        <dbReference type="Proteomes" id="UP001558713"/>
    </source>
</evidence>
<evidence type="ECO:0000256" key="1">
    <source>
        <dbReference type="ARBA" id="ARBA00007626"/>
    </source>
</evidence>
<protein>
    <submittedName>
        <fullName evidence="4">Pentatricopeptide repeat-containing protein</fullName>
    </submittedName>
</protein>
<sequence length="361" mass="41697">MMQHLGRYAIKNLLLIRRRTLPSIRFSVTLTSPELNDTLHSRVMARGRERWKVTPPLDEWLKQGKEINPTELRCLINALCESQRFDHALQVSEWITKRGVFNLSPEDFAYRLYLVEIRSGLKEADKFFKSIPENMRDDSVYNTLLSLYTKSKNTRHEAEAIYQKMREQNILSKPYPYYNMIALYGLLGERNMVDEIVRQMKENGVEHDKILTANNVLKAYASIPDVEVMEKFMMGLEVEEPRFVLAWQTGISVAKAYLKGGSSKKAIEMLRRTELVVDAKSKDAANKVLMEMYGDAGAKQDVFRLNRLIYSNSKKGKKTRAHKSEGEDGGYSYDRLRVPLSLMKKKERTGGRKARVIRESG</sequence>
<keyword evidence="2" id="KW-0677">Repeat</keyword>
<dbReference type="EMBL" id="JBANAX010000201">
    <property type="protein sequence ID" value="KAL1218698.1"/>
    <property type="molecule type" value="Genomic_DNA"/>
</dbReference>
<dbReference type="PANTHER" id="PTHR45717">
    <property type="entry name" value="OS12G0527900 PROTEIN"/>
    <property type="match status" value="1"/>
</dbReference>
<dbReference type="InterPro" id="IPR002885">
    <property type="entry name" value="PPR_rpt"/>
</dbReference>
<dbReference type="PROSITE" id="PS51375">
    <property type="entry name" value="PPR"/>
    <property type="match status" value="1"/>
</dbReference>
<reference evidence="4 5" key="1">
    <citation type="submission" date="2024-04" db="EMBL/GenBank/DDBJ databases">
        <title>Genome assembly C_amara_ONT_v2.</title>
        <authorList>
            <person name="Yant L."/>
            <person name="Moore C."/>
            <person name="Slenker M."/>
        </authorList>
    </citation>
    <scope>NUCLEOTIDE SEQUENCE [LARGE SCALE GENOMIC DNA]</scope>
    <source>
        <tissue evidence="4">Leaf</tissue>
    </source>
</reference>
<comment type="caution">
    <text evidence="4">The sequence shown here is derived from an EMBL/GenBank/DDBJ whole genome shotgun (WGS) entry which is preliminary data.</text>
</comment>